<dbReference type="Proteomes" id="UP001317613">
    <property type="component" value="Chromosome"/>
</dbReference>
<dbReference type="EMBL" id="AP026729">
    <property type="protein sequence ID" value="BDQ60192.1"/>
    <property type="molecule type" value="Genomic_DNA"/>
</dbReference>
<organism evidence="1 2">
    <name type="scientific">Enterococcus faecalis</name>
    <name type="common">Streptococcus faecalis</name>
    <dbReference type="NCBI Taxonomy" id="1351"/>
    <lineage>
        <taxon>Bacteria</taxon>
        <taxon>Bacillati</taxon>
        <taxon>Bacillota</taxon>
        <taxon>Bacilli</taxon>
        <taxon>Lactobacillales</taxon>
        <taxon>Enterococcaceae</taxon>
        <taxon>Enterococcus</taxon>
    </lineage>
</organism>
<sequence>MKKAKLFGFSLIALGLSVSLAACGGGKGKTAESGGGKGDAAHSAVIITDTGGVDDKSFNQSSWEGLQAWGKEHDLPEGSKGYAYIQSNDAADYTTNIDQAVSSKFNTIFGIGYLLKDAISSAADANPDTNFVLIDDQIDGKKECRFCNI</sequence>
<protein>
    <submittedName>
        <fullName evidence="1">Uncharacterized protein</fullName>
    </submittedName>
</protein>
<reference evidence="1" key="1">
    <citation type="submission" date="2022-08" db="EMBL/GenBank/DDBJ databases">
        <title>Molecular epidemiological analysis of five strains of VanD-type vancomycin-resistant Enterococcus faecalis.</title>
        <authorList>
            <person name="Mimura K."/>
            <person name="Hashimoto Y."/>
            <person name="Tomita H."/>
        </authorList>
    </citation>
    <scope>NUCLEOTIDE SEQUENCE</scope>
    <source>
        <strain evidence="1">SVR2332</strain>
    </source>
</reference>
<accession>A0AC59HKQ3</accession>
<proteinExistence type="predicted"/>
<name>A0AC59HKQ3_ENTFL</name>
<evidence type="ECO:0000313" key="2">
    <source>
        <dbReference type="Proteomes" id="UP001317613"/>
    </source>
</evidence>
<gene>
    <name evidence="1" type="ORF">EfsSVR2332_02700</name>
</gene>
<evidence type="ECO:0000313" key="1">
    <source>
        <dbReference type="EMBL" id="BDQ60192.1"/>
    </source>
</evidence>